<organism evidence="1">
    <name type="scientific">marine metagenome</name>
    <dbReference type="NCBI Taxonomy" id="408172"/>
    <lineage>
        <taxon>unclassified sequences</taxon>
        <taxon>metagenomes</taxon>
        <taxon>ecological metagenomes</taxon>
    </lineage>
</organism>
<gene>
    <name evidence="1" type="ORF">METZ01_LOCUS279833</name>
</gene>
<feature type="non-terminal residue" evidence="1">
    <location>
        <position position="45"/>
    </location>
</feature>
<evidence type="ECO:0000313" key="1">
    <source>
        <dbReference type="EMBL" id="SVC26979.1"/>
    </source>
</evidence>
<accession>A0A382KRQ8</accession>
<name>A0A382KRQ8_9ZZZZ</name>
<reference evidence="1" key="1">
    <citation type="submission" date="2018-05" db="EMBL/GenBank/DDBJ databases">
        <authorList>
            <person name="Lanie J.A."/>
            <person name="Ng W.-L."/>
            <person name="Kazmierczak K.M."/>
            <person name="Andrzejewski T.M."/>
            <person name="Davidsen T.M."/>
            <person name="Wayne K.J."/>
            <person name="Tettelin H."/>
            <person name="Glass J.I."/>
            <person name="Rusch D."/>
            <person name="Podicherti R."/>
            <person name="Tsui H.-C.T."/>
            <person name="Winkler M.E."/>
        </authorList>
    </citation>
    <scope>NUCLEOTIDE SEQUENCE</scope>
</reference>
<dbReference type="EMBL" id="UINC01082319">
    <property type="protein sequence ID" value="SVC26979.1"/>
    <property type="molecule type" value="Genomic_DNA"/>
</dbReference>
<proteinExistence type="predicted"/>
<sequence>MQGLNKEFFFEFVHVPFKVSNPTRKNLEIDSMQIFDELTIGIEEE</sequence>
<protein>
    <submittedName>
        <fullName evidence="1">Uncharacterized protein</fullName>
    </submittedName>
</protein>
<dbReference type="AlphaFoldDB" id="A0A382KRQ8"/>